<dbReference type="Gene3D" id="3.40.720.10">
    <property type="entry name" value="Alkaline Phosphatase, subunit A"/>
    <property type="match status" value="1"/>
</dbReference>
<dbReference type="InterPro" id="IPR000917">
    <property type="entry name" value="Sulfatase_N"/>
</dbReference>
<name>A0ABS4F2S9_9CLOT</name>
<keyword evidence="5 7" id="KW-1133">Transmembrane helix</keyword>
<feature type="transmembrane region" description="Helical" evidence="7">
    <location>
        <begin position="65"/>
        <end position="86"/>
    </location>
</feature>
<sequence length="616" mass="70632">MQIISYLIVGVIIAFANYIFFEKKKNFLSVIKNLLIYIVLFNIVTLSILKFIFEKKNILKYSMYTVTFSIKYIIFALICGIIYLFIKGVVNSKVTFAPSKDKSSWKVILIKIISILFFVIGMIFICFSNWFIDYFGQMTPEQFLFNLNSPIKGTASGMYMEIMMSPVFSIIATLVIFLIFLNFHYEIFLNINNIKRKILNQKYLRIIMFVLSCIFFVGGVSYGIKKLSLQEVYAAYVKDSPYIKDNYVSPRDVKMSFPAKKRNLIHIYLESMENSYMSKDLGGYMNTNLMPELTALSKEGIHFSESDKFGGPYQTYGSGWSVASMVNMSTGLPLKIPMGGNSYGKSGTFLPGAVAIGDILKAQGYNQTIMFGAYAGFGGLDTFFTTHGNFNIFDFQAAKDKKLIPQDYNVWWGFEDDKLYEFAKNEITRLSKEGKPFNFTMETADTHFPDGYLSKHAKKKYDSHYANVIAYSTKETVKFVKWIQKQPFYKDTTVVITGDHLSMDKKFFKDFDKSYHRTIYNLILNSAVTTDNTKYRKFSPVDMYPTILASMGVQIQGDRLGLGTNLFSDKKTLIERDGLKTVEEGFGTKSNYFNNTFISEKMNSNFNNTLVTERKK</sequence>
<feature type="domain" description="Sulfatase N-terminal" evidence="8">
    <location>
        <begin position="262"/>
        <end position="553"/>
    </location>
</feature>
<evidence type="ECO:0000256" key="2">
    <source>
        <dbReference type="ARBA" id="ARBA00004936"/>
    </source>
</evidence>
<evidence type="ECO:0000256" key="7">
    <source>
        <dbReference type="SAM" id="Phobius"/>
    </source>
</evidence>
<organism evidence="9 10">
    <name type="scientific">Clostridium moniliforme</name>
    <dbReference type="NCBI Taxonomy" id="39489"/>
    <lineage>
        <taxon>Bacteria</taxon>
        <taxon>Bacillati</taxon>
        <taxon>Bacillota</taxon>
        <taxon>Clostridia</taxon>
        <taxon>Eubacteriales</taxon>
        <taxon>Clostridiaceae</taxon>
        <taxon>Clostridium</taxon>
    </lineage>
</organism>
<comment type="pathway">
    <text evidence="2">Cell wall biogenesis; lipoteichoic acid biosynthesis.</text>
</comment>
<evidence type="ECO:0000313" key="10">
    <source>
        <dbReference type="Proteomes" id="UP000783390"/>
    </source>
</evidence>
<keyword evidence="4 7" id="KW-0812">Transmembrane</keyword>
<dbReference type="CDD" id="cd16015">
    <property type="entry name" value="LTA_synthase"/>
    <property type="match status" value="1"/>
</dbReference>
<comment type="subcellular location">
    <subcellularLocation>
        <location evidence="1">Cell membrane</location>
        <topology evidence="1">Multi-pass membrane protein</topology>
    </subcellularLocation>
</comment>
<feature type="transmembrane region" description="Helical" evidence="7">
    <location>
        <begin position="34"/>
        <end position="53"/>
    </location>
</feature>
<keyword evidence="10" id="KW-1185">Reference proteome</keyword>
<feature type="transmembrane region" description="Helical" evidence="7">
    <location>
        <begin position="203"/>
        <end position="224"/>
    </location>
</feature>
<dbReference type="PANTHER" id="PTHR47371:SF3">
    <property type="entry name" value="PHOSPHOGLYCEROL TRANSFERASE I"/>
    <property type="match status" value="1"/>
</dbReference>
<keyword evidence="9" id="KW-0808">Transferase</keyword>
<evidence type="ECO:0000313" key="9">
    <source>
        <dbReference type="EMBL" id="MBP1890556.1"/>
    </source>
</evidence>
<evidence type="ECO:0000256" key="1">
    <source>
        <dbReference type="ARBA" id="ARBA00004651"/>
    </source>
</evidence>
<dbReference type="InterPro" id="IPR017850">
    <property type="entry name" value="Alkaline_phosphatase_core_sf"/>
</dbReference>
<evidence type="ECO:0000256" key="6">
    <source>
        <dbReference type="ARBA" id="ARBA00023136"/>
    </source>
</evidence>
<feature type="transmembrane region" description="Helical" evidence="7">
    <location>
        <begin position="162"/>
        <end position="183"/>
    </location>
</feature>
<dbReference type="PANTHER" id="PTHR47371">
    <property type="entry name" value="LIPOTEICHOIC ACID SYNTHASE"/>
    <property type="match status" value="1"/>
</dbReference>
<dbReference type="SUPFAM" id="SSF53649">
    <property type="entry name" value="Alkaline phosphatase-like"/>
    <property type="match status" value="1"/>
</dbReference>
<dbReference type="InterPro" id="IPR050448">
    <property type="entry name" value="OpgB/LTA_synthase_biosynth"/>
</dbReference>
<keyword evidence="6 7" id="KW-0472">Membrane</keyword>
<accession>A0ABS4F2S9</accession>
<protein>
    <submittedName>
        <fullName evidence="9">Phosphoglycerol transferase</fullName>
        <ecNumber evidence="9">2.7.8.20</ecNumber>
    </submittedName>
</protein>
<dbReference type="EC" id="2.7.8.20" evidence="9"/>
<dbReference type="RefSeq" id="WP_209797469.1">
    <property type="nucleotide sequence ID" value="NZ_JAGGJZ010000007.1"/>
</dbReference>
<comment type="caution">
    <text evidence="9">The sequence shown here is derived from an EMBL/GenBank/DDBJ whole genome shotgun (WGS) entry which is preliminary data.</text>
</comment>
<evidence type="ECO:0000259" key="8">
    <source>
        <dbReference type="Pfam" id="PF00884"/>
    </source>
</evidence>
<evidence type="ECO:0000256" key="5">
    <source>
        <dbReference type="ARBA" id="ARBA00022989"/>
    </source>
</evidence>
<keyword evidence="3" id="KW-1003">Cell membrane</keyword>
<dbReference type="GO" id="GO:0008960">
    <property type="term" value="F:phosphatidylglycerol-membrane-oligosaccharide glycerophosphotransferase activity"/>
    <property type="evidence" value="ECO:0007669"/>
    <property type="project" value="UniProtKB-EC"/>
</dbReference>
<evidence type="ECO:0000256" key="3">
    <source>
        <dbReference type="ARBA" id="ARBA00022475"/>
    </source>
</evidence>
<dbReference type="EMBL" id="JAGGJZ010000007">
    <property type="protein sequence ID" value="MBP1890556.1"/>
    <property type="molecule type" value="Genomic_DNA"/>
</dbReference>
<evidence type="ECO:0000256" key="4">
    <source>
        <dbReference type="ARBA" id="ARBA00022692"/>
    </source>
</evidence>
<feature type="transmembrane region" description="Helical" evidence="7">
    <location>
        <begin position="107"/>
        <end position="132"/>
    </location>
</feature>
<proteinExistence type="predicted"/>
<reference evidence="9 10" key="1">
    <citation type="submission" date="2021-03" db="EMBL/GenBank/DDBJ databases">
        <title>Genomic Encyclopedia of Type Strains, Phase IV (KMG-IV): sequencing the most valuable type-strain genomes for metagenomic binning, comparative biology and taxonomic classification.</title>
        <authorList>
            <person name="Goeker M."/>
        </authorList>
    </citation>
    <scope>NUCLEOTIDE SEQUENCE [LARGE SCALE GENOMIC DNA]</scope>
    <source>
        <strain evidence="9 10">DSM 3984</strain>
    </source>
</reference>
<gene>
    <name evidence="9" type="ORF">J2Z53_002156</name>
</gene>
<dbReference type="Proteomes" id="UP000783390">
    <property type="component" value="Unassembled WGS sequence"/>
</dbReference>
<dbReference type="Pfam" id="PF00884">
    <property type="entry name" value="Sulfatase"/>
    <property type="match status" value="1"/>
</dbReference>
<feature type="transmembrane region" description="Helical" evidence="7">
    <location>
        <begin position="6"/>
        <end position="22"/>
    </location>
</feature>